<evidence type="ECO:0000256" key="9">
    <source>
        <dbReference type="SAM" id="Phobius"/>
    </source>
</evidence>
<dbReference type="InterPro" id="IPR000832">
    <property type="entry name" value="GPCR_2_secretin-like"/>
</dbReference>
<evidence type="ECO:0000313" key="14">
    <source>
        <dbReference type="RefSeq" id="XP_033793105.1"/>
    </source>
</evidence>
<dbReference type="PROSITE" id="PS50261">
    <property type="entry name" value="G_PROTEIN_RECEP_F2_4"/>
    <property type="match status" value="1"/>
</dbReference>
<keyword evidence="3 9" id="KW-0812">Transmembrane</keyword>
<dbReference type="RefSeq" id="XP_033793108.1">
    <property type="nucleotide sequence ID" value="XM_033937217.1"/>
</dbReference>
<evidence type="ECO:0000256" key="8">
    <source>
        <dbReference type="ARBA" id="ARBA00023180"/>
    </source>
</evidence>
<evidence type="ECO:0000313" key="15">
    <source>
        <dbReference type="RefSeq" id="XP_033793107.1"/>
    </source>
</evidence>
<keyword evidence="6 9" id="KW-0472">Membrane</keyword>
<dbReference type="FunFam" id="1.20.1070.10:FF:000058">
    <property type="entry name" value="Adhesion G protein-coupled receptor F5"/>
    <property type="match status" value="1"/>
</dbReference>
<dbReference type="Pfam" id="PF01825">
    <property type="entry name" value="GPS"/>
    <property type="match status" value="1"/>
</dbReference>
<keyword evidence="13" id="KW-1185">Reference proteome</keyword>
<dbReference type="PROSITE" id="PS50221">
    <property type="entry name" value="GAIN_B"/>
    <property type="match status" value="1"/>
</dbReference>
<dbReference type="GO" id="GO:0007166">
    <property type="term" value="P:cell surface receptor signaling pathway"/>
    <property type="evidence" value="ECO:0007669"/>
    <property type="project" value="InterPro"/>
</dbReference>
<dbReference type="PANTHER" id="PTHR45813">
    <property type="entry name" value="IG-LIKE DOMAIN-CONTAINING PROTEIN"/>
    <property type="match status" value="1"/>
</dbReference>
<feature type="domain" description="GAIN-B" evidence="11">
    <location>
        <begin position="245"/>
        <end position="387"/>
    </location>
</feature>
<dbReference type="RefSeq" id="XP_033793105.1">
    <property type="nucleotide sequence ID" value="XM_033937214.1"/>
</dbReference>
<keyword evidence="5 9" id="KW-1133">Transmembrane helix</keyword>
<dbReference type="InterPro" id="IPR008078">
    <property type="entry name" value="GPCR_2_Ig-hepta-like_rcpt"/>
</dbReference>
<feature type="transmembrane region" description="Helical" evidence="9">
    <location>
        <begin position="506"/>
        <end position="531"/>
    </location>
</feature>
<feature type="chain" id="PRO_5044654060" evidence="10">
    <location>
        <begin position="25"/>
        <end position="684"/>
    </location>
</feature>
<dbReference type="PANTHER" id="PTHR45813:SF1">
    <property type="entry name" value="ADHESION G PROTEIN-COUPLED RECEPTOR F4"/>
    <property type="match status" value="1"/>
</dbReference>
<evidence type="ECO:0000256" key="10">
    <source>
        <dbReference type="SAM" id="SignalP"/>
    </source>
</evidence>
<evidence type="ECO:0000259" key="12">
    <source>
        <dbReference type="PROSITE" id="PS50261"/>
    </source>
</evidence>
<evidence type="ECO:0000313" key="13">
    <source>
        <dbReference type="Proteomes" id="UP000515159"/>
    </source>
</evidence>
<dbReference type="GeneID" id="117357052"/>
<sequence>MTCLGKSFNLMTFCIFINSFLVSSQNINERCGKDFGDCVPGKTSCKNCDLGFTGTVKAECDSGKQWNVVQETCVSQGIGRLLQDLSSEPKKDVLDLMPESFVNSAASGSNLSLYAASGSAASESSLSLSNTVLQTVDACSAFSISCAASMVKVEQTTAGNIASIVNILNLFLRDFPGDVTKNKMKYYSEIANHILNESAVHYWSLIPNSIGNSSALLHYVNEFANTVNDSSINVTEDFIHMKGFTITKQIKNIDFNFSMWSNSTELTGSVSVLKDAFETLPINFPVVAIAYPTIGEILSNQLQNISLNGFVISMALKANSSKLSLTFQKKTKSKANAQCVGWDMEEKNWRSAPCSMYKESYDTATCRCDHSKRFTSFSILMSPITMEDEALNYISFVGIGISICSLMSSLAIEGLLWGHITKTEISYMRHLSIVNIAISLLIADAWFFVGTVLYRPDIVESDACIAATFFIHLFYLSLFFWMLVLALLISYRVFMVYHNIRKSSLIYIAFAIGYGCPLIISAITVVATITQPNKPYVREDGCWLNWTESKAMLAFVIPALLIVALNFIIVLAVIVVLLRPMIGETPRTTERNIIVQVIRCIAILTPILGLTWGFGIATVIENSSLAFHYIFTILNAFQGFFILVFGTLMDKQVREILTEAFSSPKWISFLTKNSSNTPVCSHIS</sequence>
<evidence type="ECO:0000256" key="1">
    <source>
        <dbReference type="ARBA" id="ARBA00004141"/>
    </source>
</evidence>
<evidence type="ECO:0000256" key="4">
    <source>
        <dbReference type="ARBA" id="ARBA00022729"/>
    </source>
</evidence>
<feature type="signal peptide" evidence="10">
    <location>
        <begin position="1"/>
        <end position="24"/>
    </location>
</feature>
<gene>
    <name evidence="14 15 16" type="primary">LOC117357052</name>
</gene>
<feature type="transmembrane region" description="Helical" evidence="9">
    <location>
        <begin position="626"/>
        <end position="648"/>
    </location>
</feature>
<dbReference type="GO" id="GO:0007189">
    <property type="term" value="P:adenylate cyclase-activating G protein-coupled receptor signaling pathway"/>
    <property type="evidence" value="ECO:0007669"/>
    <property type="project" value="TreeGrafter"/>
</dbReference>
<evidence type="ECO:0000256" key="7">
    <source>
        <dbReference type="ARBA" id="ARBA00023157"/>
    </source>
</evidence>
<evidence type="ECO:0000313" key="16">
    <source>
        <dbReference type="RefSeq" id="XP_033793108.1"/>
    </source>
</evidence>
<dbReference type="Gene3D" id="1.20.1070.10">
    <property type="entry name" value="Rhodopsin 7-helix transmembrane proteins"/>
    <property type="match status" value="1"/>
</dbReference>
<dbReference type="InterPro" id="IPR051587">
    <property type="entry name" value="Adhesion_GPCR"/>
</dbReference>
<comment type="subcellular location">
    <subcellularLocation>
        <location evidence="1">Membrane</location>
        <topology evidence="1">Multi-pass membrane protein</topology>
    </subcellularLocation>
</comment>
<dbReference type="Pfam" id="PF00002">
    <property type="entry name" value="7tm_2"/>
    <property type="match status" value="1"/>
</dbReference>
<reference evidence="14 15" key="1">
    <citation type="submission" date="2025-04" db="UniProtKB">
        <authorList>
            <consortium name="RefSeq"/>
        </authorList>
    </citation>
    <scope>IDENTIFICATION</scope>
</reference>
<dbReference type="Proteomes" id="UP000515159">
    <property type="component" value="Chromosome 3"/>
</dbReference>
<dbReference type="GO" id="GO:0004930">
    <property type="term" value="F:G protein-coupled receptor activity"/>
    <property type="evidence" value="ECO:0007669"/>
    <property type="project" value="InterPro"/>
</dbReference>
<dbReference type="SMART" id="SM00303">
    <property type="entry name" value="GPS"/>
    <property type="match status" value="1"/>
</dbReference>
<dbReference type="PRINTS" id="PR01695">
    <property type="entry name" value="IGHEPTARCPTR"/>
</dbReference>
<keyword evidence="4 10" id="KW-0732">Signal</keyword>
<dbReference type="AlphaFoldDB" id="A0A6P8QZK8"/>
<feature type="transmembrane region" description="Helical" evidence="9">
    <location>
        <begin position="393"/>
        <end position="418"/>
    </location>
</feature>
<feature type="transmembrane region" description="Helical" evidence="9">
    <location>
        <begin position="469"/>
        <end position="494"/>
    </location>
</feature>
<comment type="similarity">
    <text evidence="2">Belongs to the G-protein coupled receptor 2 family. Adhesion G-protein coupled receptor (ADGR) subfamily.</text>
</comment>
<keyword evidence="8" id="KW-0325">Glycoprotein</keyword>
<dbReference type="KEGG" id="gsh:117357052"/>
<keyword evidence="7" id="KW-1015">Disulfide bond</keyword>
<dbReference type="PRINTS" id="PR00249">
    <property type="entry name" value="GPCRSECRETIN"/>
</dbReference>
<dbReference type="GO" id="GO:0005886">
    <property type="term" value="C:plasma membrane"/>
    <property type="evidence" value="ECO:0007669"/>
    <property type="project" value="UniProtKB-SubCell"/>
</dbReference>
<organism evidence="13 16">
    <name type="scientific">Geotrypetes seraphini</name>
    <name type="common">Gaboon caecilian</name>
    <name type="synonym">Caecilia seraphini</name>
    <dbReference type="NCBI Taxonomy" id="260995"/>
    <lineage>
        <taxon>Eukaryota</taxon>
        <taxon>Metazoa</taxon>
        <taxon>Chordata</taxon>
        <taxon>Craniata</taxon>
        <taxon>Vertebrata</taxon>
        <taxon>Euteleostomi</taxon>
        <taxon>Amphibia</taxon>
        <taxon>Gymnophiona</taxon>
        <taxon>Geotrypetes</taxon>
    </lineage>
</organism>
<dbReference type="RefSeq" id="XP_033793107.1">
    <property type="nucleotide sequence ID" value="XM_033937216.1"/>
</dbReference>
<feature type="transmembrane region" description="Helical" evidence="9">
    <location>
        <begin position="430"/>
        <end position="449"/>
    </location>
</feature>
<evidence type="ECO:0000256" key="6">
    <source>
        <dbReference type="ARBA" id="ARBA00023136"/>
    </source>
</evidence>
<dbReference type="InterPro" id="IPR057244">
    <property type="entry name" value="GAIN_B"/>
</dbReference>
<evidence type="ECO:0000259" key="11">
    <source>
        <dbReference type="PROSITE" id="PS50221"/>
    </source>
</evidence>
<evidence type="ECO:0000256" key="2">
    <source>
        <dbReference type="ARBA" id="ARBA00007343"/>
    </source>
</evidence>
<dbReference type="InterPro" id="IPR000203">
    <property type="entry name" value="GPS"/>
</dbReference>
<proteinExistence type="inferred from homology"/>
<accession>A0A6P8QZK8</accession>
<dbReference type="InterPro" id="IPR046338">
    <property type="entry name" value="GAIN_dom_sf"/>
</dbReference>
<feature type="transmembrane region" description="Helical" evidence="9">
    <location>
        <begin position="551"/>
        <end position="577"/>
    </location>
</feature>
<dbReference type="InterPro" id="IPR017981">
    <property type="entry name" value="GPCR_2-like_7TM"/>
</dbReference>
<evidence type="ECO:0000256" key="5">
    <source>
        <dbReference type="ARBA" id="ARBA00022989"/>
    </source>
</evidence>
<protein>
    <submittedName>
        <fullName evidence="14 15">Adhesion G protein-coupled receptor F4-like isoform X1</fullName>
    </submittedName>
</protein>
<feature type="domain" description="G-protein coupled receptors family 2 profile 2" evidence="12">
    <location>
        <begin position="391"/>
        <end position="650"/>
    </location>
</feature>
<dbReference type="OrthoDB" id="10040049at2759"/>
<name>A0A6P8QZK8_GEOSA</name>
<evidence type="ECO:0000256" key="3">
    <source>
        <dbReference type="ARBA" id="ARBA00022692"/>
    </source>
</evidence>
<dbReference type="Gene3D" id="2.60.220.50">
    <property type="match status" value="1"/>
</dbReference>
<feature type="transmembrane region" description="Helical" evidence="9">
    <location>
        <begin position="597"/>
        <end position="620"/>
    </location>
</feature>